<dbReference type="PANTHER" id="PTHR24341">
    <property type="entry name" value="HOMEOBOX PROTEIN ENGRAILED"/>
    <property type="match status" value="1"/>
</dbReference>
<feature type="compositionally biased region" description="Basic and acidic residues" evidence="8">
    <location>
        <begin position="217"/>
        <end position="231"/>
    </location>
</feature>
<feature type="region of interest" description="Disordered" evidence="8">
    <location>
        <begin position="123"/>
        <end position="278"/>
    </location>
</feature>
<feature type="region of interest" description="Disordered" evidence="8">
    <location>
        <begin position="365"/>
        <end position="470"/>
    </location>
</feature>
<keyword evidence="4 6" id="KW-0371">Homeobox</keyword>
<feature type="compositionally biased region" description="Acidic residues" evidence="8">
    <location>
        <begin position="188"/>
        <end position="216"/>
    </location>
</feature>
<dbReference type="GO" id="GO:0016586">
    <property type="term" value="C:RSC-type complex"/>
    <property type="evidence" value="ECO:0007669"/>
    <property type="project" value="TreeGrafter"/>
</dbReference>
<evidence type="ECO:0000256" key="3">
    <source>
        <dbReference type="ARBA" id="ARBA00023125"/>
    </source>
</evidence>
<dbReference type="RefSeq" id="XP_060285710.1">
    <property type="nucleotide sequence ID" value="XM_060423602.1"/>
</dbReference>
<dbReference type="PROSITE" id="PS50071">
    <property type="entry name" value="HOMEOBOX_2"/>
    <property type="match status" value="1"/>
</dbReference>
<comment type="similarity">
    <text evidence="2">Belongs to the engrailed homeobox family.</text>
</comment>
<feature type="compositionally biased region" description="Pro residues" evidence="8">
    <location>
        <begin position="384"/>
        <end position="400"/>
    </location>
</feature>
<reference evidence="10" key="1">
    <citation type="submission" date="2023-06" db="EMBL/GenBank/DDBJ databases">
        <title>Genome-scale phylogeny and comparative genomics of the fungal order Sordariales.</title>
        <authorList>
            <consortium name="Lawrence Berkeley National Laboratory"/>
            <person name="Hensen N."/>
            <person name="Bonometti L."/>
            <person name="Westerberg I."/>
            <person name="Brannstrom I.O."/>
            <person name="Guillou S."/>
            <person name="Cros-Aarteil S."/>
            <person name="Calhoun S."/>
            <person name="Haridas S."/>
            <person name="Kuo A."/>
            <person name="Mondo S."/>
            <person name="Pangilinan J."/>
            <person name="Riley R."/>
            <person name="Labutti K."/>
            <person name="Andreopoulos B."/>
            <person name="Lipzen A."/>
            <person name="Chen C."/>
            <person name="Yanf M."/>
            <person name="Daum C."/>
            <person name="Ng V."/>
            <person name="Clum A."/>
            <person name="Steindorff A."/>
            <person name="Ohm R."/>
            <person name="Martin F."/>
            <person name="Silar P."/>
            <person name="Natvig D."/>
            <person name="Lalanne C."/>
            <person name="Gautier V."/>
            <person name="Ament-Velasquez S.L."/>
            <person name="Kruys A."/>
            <person name="Hutchinson M.I."/>
            <person name="Powell A.J."/>
            <person name="Barry K."/>
            <person name="Miller A.N."/>
            <person name="Grigoriev I.V."/>
            <person name="Debuchy R."/>
            <person name="Gladieux P."/>
            <person name="Thoren M.H."/>
            <person name="Johannesson H."/>
        </authorList>
    </citation>
    <scope>NUCLEOTIDE SEQUENCE</scope>
    <source>
        <strain evidence="10">8032-3</strain>
    </source>
</reference>
<feature type="compositionally biased region" description="Polar residues" evidence="8">
    <location>
        <begin position="660"/>
        <end position="674"/>
    </location>
</feature>
<dbReference type="Proteomes" id="UP001244011">
    <property type="component" value="Unassembled WGS sequence"/>
</dbReference>
<comment type="caution">
    <text evidence="10">The sequence shown here is derived from an EMBL/GenBank/DDBJ whole genome shotgun (WGS) entry which is preliminary data.</text>
</comment>
<dbReference type="InterPro" id="IPR050720">
    <property type="entry name" value="Engrailed_Homeobox_TFs"/>
</dbReference>
<dbReference type="CDD" id="cd00086">
    <property type="entry name" value="homeodomain"/>
    <property type="match status" value="1"/>
</dbReference>
<evidence type="ECO:0000259" key="9">
    <source>
        <dbReference type="PROSITE" id="PS50071"/>
    </source>
</evidence>
<evidence type="ECO:0000313" key="10">
    <source>
        <dbReference type="EMBL" id="KAK1769497.1"/>
    </source>
</evidence>
<dbReference type="InterPro" id="IPR001356">
    <property type="entry name" value="HD"/>
</dbReference>
<dbReference type="GeneID" id="85306789"/>
<dbReference type="Gene3D" id="1.10.10.60">
    <property type="entry name" value="Homeodomain-like"/>
    <property type="match status" value="1"/>
</dbReference>
<dbReference type="AlphaFoldDB" id="A0AAJ0FJ35"/>
<keyword evidence="5 6" id="KW-0539">Nucleus</keyword>
<feature type="compositionally biased region" description="Low complexity" evidence="8">
    <location>
        <begin position="19"/>
        <end position="29"/>
    </location>
</feature>
<dbReference type="SUPFAM" id="SSF46689">
    <property type="entry name" value="Homeodomain-like"/>
    <property type="match status" value="1"/>
</dbReference>
<dbReference type="GO" id="GO:0000981">
    <property type="term" value="F:DNA-binding transcription factor activity, RNA polymerase II-specific"/>
    <property type="evidence" value="ECO:0007669"/>
    <property type="project" value="InterPro"/>
</dbReference>
<evidence type="ECO:0000256" key="4">
    <source>
        <dbReference type="ARBA" id="ARBA00023155"/>
    </source>
</evidence>
<dbReference type="InterPro" id="IPR017970">
    <property type="entry name" value="Homeobox_CS"/>
</dbReference>
<evidence type="ECO:0000313" key="11">
    <source>
        <dbReference type="Proteomes" id="UP001244011"/>
    </source>
</evidence>
<name>A0AAJ0FJ35_9PEZI</name>
<dbReference type="PROSITE" id="PS00027">
    <property type="entry name" value="HOMEOBOX_1"/>
    <property type="match status" value="1"/>
</dbReference>
<dbReference type="InterPro" id="IPR009057">
    <property type="entry name" value="Homeodomain-like_sf"/>
</dbReference>
<dbReference type="GO" id="GO:0003677">
    <property type="term" value="F:DNA binding"/>
    <property type="evidence" value="ECO:0007669"/>
    <property type="project" value="UniProtKB-UniRule"/>
</dbReference>
<evidence type="ECO:0000256" key="1">
    <source>
        <dbReference type="ARBA" id="ARBA00004123"/>
    </source>
</evidence>
<feature type="region of interest" description="Disordered" evidence="8">
    <location>
        <begin position="17"/>
        <end position="43"/>
    </location>
</feature>
<keyword evidence="3 6" id="KW-0238">DNA-binding</keyword>
<evidence type="ECO:0000256" key="5">
    <source>
        <dbReference type="ARBA" id="ARBA00023242"/>
    </source>
</evidence>
<feature type="region of interest" description="Disordered" evidence="8">
    <location>
        <begin position="638"/>
        <end position="674"/>
    </location>
</feature>
<evidence type="ECO:0000256" key="2">
    <source>
        <dbReference type="ARBA" id="ARBA00010896"/>
    </source>
</evidence>
<protein>
    <recommendedName>
        <fullName evidence="9">Homeobox domain-containing protein</fullName>
    </recommendedName>
</protein>
<dbReference type="EMBL" id="MU839002">
    <property type="protein sequence ID" value="KAK1769497.1"/>
    <property type="molecule type" value="Genomic_DNA"/>
</dbReference>
<feature type="compositionally biased region" description="Basic and acidic residues" evidence="8">
    <location>
        <begin position="134"/>
        <end position="144"/>
    </location>
</feature>
<evidence type="ECO:0000256" key="6">
    <source>
        <dbReference type="PROSITE-ProRule" id="PRU00108"/>
    </source>
</evidence>
<feature type="DNA-binding region" description="Homeobox" evidence="6">
    <location>
        <begin position="79"/>
        <end position="138"/>
    </location>
</feature>
<gene>
    <name evidence="10" type="ORF">QBC33DRAFT_323528</name>
</gene>
<organism evidence="10 11">
    <name type="scientific">Phialemonium atrogriseum</name>
    <dbReference type="NCBI Taxonomy" id="1093897"/>
    <lineage>
        <taxon>Eukaryota</taxon>
        <taxon>Fungi</taxon>
        <taxon>Dikarya</taxon>
        <taxon>Ascomycota</taxon>
        <taxon>Pezizomycotina</taxon>
        <taxon>Sordariomycetes</taxon>
        <taxon>Sordariomycetidae</taxon>
        <taxon>Cephalothecales</taxon>
        <taxon>Cephalothecaceae</taxon>
        <taxon>Phialemonium</taxon>
    </lineage>
</organism>
<evidence type="ECO:0000256" key="8">
    <source>
        <dbReference type="SAM" id="MobiDB-lite"/>
    </source>
</evidence>
<dbReference type="Pfam" id="PF00046">
    <property type="entry name" value="Homeodomain"/>
    <property type="match status" value="1"/>
</dbReference>
<keyword evidence="11" id="KW-1185">Reference proteome</keyword>
<dbReference type="PANTHER" id="PTHR24341:SF6">
    <property type="entry name" value="HOMEOBOX PROTEIN INVECTED"/>
    <property type="match status" value="1"/>
</dbReference>
<feature type="compositionally biased region" description="Low complexity" evidence="8">
    <location>
        <begin position="410"/>
        <end position="425"/>
    </location>
</feature>
<sequence>MDTKMMDFWKRQYAAVNMQSFSGQPQPQSQRPPPPPQEGHMEYQCWNAPWPGFFPQQQQQQQQQRVVMISQGGMHSTKQTEPKPRLAKDEVELLESEFAKNPKPTTSTKRDLAGRMRVEPARINNWFQNRRAKEKQIKKTREFEAQQAGERTTKESESPEGQDSGVVSEFYLMDNIHQPVGPSSAAIGEEEGVEEQEEDEMEEDEEDEGEEEEEDEVDKKEDEEINFKSESHQSMMNEADESDGAEGAPRSLGSYSYDDSKSDGFLQTRYASPPSVTARDIPDIGTAVASASFDATGVQQGYLSTATYTCRPDDLASPQQDLMTDMPPLETLEDSAYFSVPLGPSMGPSFPTEMMFDDLSADVMGGTEPVDHFEHPSPVSASQSPPPPTNVKFRYPPPPTNIAARRNLRRPPSLGPSSLRSLSHSHGPKTCVDVSRRTDCASPRPRITSASLTGRVQKAGPGPRSSFSLDRSTSLLNSIRRSGSPIRGPLNYAVSPPSPNELNALENLAPANVSDEEQGWALGRWAVSSLHNEQAINTPPRTPGLPAGLPSGLPSGLQLDFHHNVFCSQMDQPGTGLAHDEAVQTPSLCSFAGSELEYPMGQPLPGYVASQPVTPSLPMNFGPTYGFPGRGPSNVEYNFPDSFPGGSTMSSPGQPKSKIQFAQNVTPQDFNLER</sequence>
<feature type="domain" description="Homeobox" evidence="9">
    <location>
        <begin position="77"/>
        <end position="137"/>
    </location>
</feature>
<proteinExistence type="inferred from homology"/>
<comment type="subcellular location">
    <subcellularLocation>
        <location evidence="1 6 7">Nucleus</location>
    </subcellularLocation>
</comment>
<feature type="compositionally biased region" description="Polar residues" evidence="8">
    <location>
        <begin position="645"/>
        <end position="654"/>
    </location>
</feature>
<accession>A0AAJ0FJ35</accession>
<evidence type="ECO:0000256" key="7">
    <source>
        <dbReference type="RuleBase" id="RU000682"/>
    </source>
</evidence>
<dbReference type="SMART" id="SM00389">
    <property type="entry name" value="HOX"/>
    <property type="match status" value="1"/>
</dbReference>